<dbReference type="PRINTS" id="PR01270">
    <property type="entry name" value="HDASUPER"/>
</dbReference>
<evidence type="ECO:0000259" key="2">
    <source>
        <dbReference type="Pfam" id="PF00850"/>
    </source>
</evidence>
<dbReference type="AlphaFoldDB" id="A0A328P4N4"/>
<dbReference type="RefSeq" id="WP_111984448.1">
    <property type="nucleotide sequence ID" value="NZ_NFZS01000004.1"/>
</dbReference>
<proteinExistence type="inferred from homology"/>
<dbReference type="InterPro" id="IPR000286">
    <property type="entry name" value="HDACs"/>
</dbReference>
<protein>
    <submittedName>
        <fullName evidence="3">Acetoin utilization protein</fullName>
    </submittedName>
</protein>
<evidence type="ECO:0000313" key="4">
    <source>
        <dbReference type="Proteomes" id="UP000248926"/>
    </source>
</evidence>
<organism evidence="3 4">
    <name type="scientific">Dyella jiangningensis</name>
    <dbReference type="NCBI Taxonomy" id="1379159"/>
    <lineage>
        <taxon>Bacteria</taxon>
        <taxon>Pseudomonadati</taxon>
        <taxon>Pseudomonadota</taxon>
        <taxon>Gammaproteobacteria</taxon>
        <taxon>Lysobacterales</taxon>
        <taxon>Rhodanobacteraceae</taxon>
        <taxon>Dyella</taxon>
    </lineage>
</organism>
<dbReference type="GO" id="GO:0040029">
    <property type="term" value="P:epigenetic regulation of gene expression"/>
    <property type="evidence" value="ECO:0007669"/>
    <property type="project" value="TreeGrafter"/>
</dbReference>
<dbReference type="PANTHER" id="PTHR10625:SF10">
    <property type="entry name" value="HISTONE DEACETYLASE HDAC1"/>
    <property type="match status" value="1"/>
</dbReference>
<evidence type="ECO:0000313" key="3">
    <source>
        <dbReference type="EMBL" id="RAO75986.1"/>
    </source>
</evidence>
<name>A0A328P4N4_9GAMM</name>
<dbReference type="CDD" id="cd11599">
    <property type="entry name" value="HDAC_classII_2"/>
    <property type="match status" value="1"/>
</dbReference>
<comment type="caution">
    <text evidence="3">The sequence shown here is derived from an EMBL/GenBank/DDBJ whole genome shotgun (WGS) entry which is preliminary data.</text>
</comment>
<dbReference type="PANTHER" id="PTHR10625">
    <property type="entry name" value="HISTONE DEACETYLASE HDAC1-RELATED"/>
    <property type="match status" value="1"/>
</dbReference>
<dbReference type="InterPro" id="IPR037138">
    <property type="entry name" value="His_deacetylse_dom_sf"/>
</dbReference>
<dbReference type="Gene3D" id="3.40.800.20">
    <property type="entry name" value="Histone deacetylase domain"/>
    <property type="match status" value="1"/>
</dbReference>
<sequence length="306" mass="33083">MLRLYTHTTCLQHDPGPDQPESPARLRAVLQALDHDRFVAVDRIEAPRATREQLLRVHTAEHVDRILNTLPDSGTVRLDEDTLMSPGSAEAALRAAGALVAAVDAVLGQGGRAFCAVRPPGHHATPDRAMGFCLFNNVAVAAAHAIAAHGLKRVAIADFDVHHGNGTQDIFAHEPRVLFLSSHQMPLYPETGREDERGAGNIVNGPLSPGDGSYEFRELWEGVLLPRMHAFKPQLVLVSAGFDAHRNDPLADLRLGSEDYAWITSRLVAVAEAHADGRLISTLEGGYNLLALATSVAEHVSELMEP</sequence>
<dbReference type="Proteomes" id="UP000248926">
    <property type="component" value="Unassembled WGS sequence"/>
</dbReference>
<gene>
    <name evidence="3" type="ORF">CA260_16970</name>
</gene>
<dbReference type="OrthoDB" id="9808367at2"/>
<dbReference type="Pfam" id="PF00850">
    <property type="entry name" value="Hist_deacetyl"/>
    <property type="match status" value="1"/>
</dbReference>
<dbReference type="SUPFAM" id="SSF52768">
    <property type="entry name" value="Arginase/deacetylase"/>
    <property type="match status" value="1"/>
</dbReference>
<feature type="domain" description="Histone deacetylase" evidence="2">
    <location>
        <begin position="20"/>
        <end position="302"/>
    </location>
</feature>
<dbReference type="EMBL" id="NFZS01000004">
    <property type="protein sequence ID" value="RAO75986.1"/>
    <property type="molecule type" value="Genomic_DNA"/>
</dbReference>
<evidence type="ECO:0000256" key="1">
    <source>
        <dbReference type="ARBA" id="ARBA00005947"/>
    </source>
</evidence>
<reference evidence="3 4" key="1">
    <citation type="journal article" date="2018" name="Genet. Mol. Biol.">
        <title>The genome sequence of Dyella jiangningensis FCAV SCS01 from a lignocellulose-decomposing microbial consortium metagenome reveals potential for biotechnological applications.</title>
        <authorList>
            <person name="Desiderato J.G."/>
            <person name="Alvarenga D.O."/>
            <person name="Constancio M.T.L."/>
            <person name="Alves L.M.C."/>
            <person name="Varani A.M."/>
        </authorList>
    </citation>
    <scope>NUCLEOTIDE SEQUENCE [LARGE SCALE GENOMIC DNA]</scope>
    <source>
        <strain evidence="3 4">FCAV SCS01</strain>
    </source>
</reference>
<comment type="similarity">
    <text evidence="1">Belongs to the histone deacetylase family.</text>
</comment>
<dbReference type="InterPro" id="IPR023801">
    <property type="entry name" value="His_deacetylse_dom"/>
</dbReference>
<keyword evidence="4" id="KW-1185">Reference proteome</keyword>
<dbReference type="InterPro" id="IPR023696">
    <property type="entry name" value="Ureohydrolase_dom_sf"/>
</dbReference>
<dbReference type="GO" id="GO:0004407">
    <property type="term" value="F:histone deacetylase activity"/>
    <property type="evidence" value="ECO:0007669"/>
    <property type="project" value="TreeGrafter"/>
</dbReference>
<accession>A0A328P4N4</accession>